<sequence>MFTNFETAHRFEPLDECDFTLTLSSPRKRHNACMDHASAPSSGTLAMDSDHILTPKRHCFAISTNY</sequence>
<reference evidence="1 2" key="1">
    <citation type="submission" date="2018-11" db="EMBL/GenBank/DDBJ databases">
        <authorList>
            <consortium name="Pathogen Informatics"/>
        </authorList>
    </citation>
    <scope>NUCLEOTIDE SEQUENCE [LARGE SCALE GENOMIC DNA]</scope>
</reference>
<protein>
    <submittedName>
        <fullName evidence="1">Uncharacterized protein</fullName>
    </submittedName>
</protein>
<evidence type="ECO:0000313" key="2">
    <source>
        <dbReference type="Proteomes" id="UP000281553"/>
    </source>
</evidence>
<dbReference type="AlphaFoldDB" id="A0A3P7PGT1"/>
<evidence type="ECO:0000313" key="1">
    <source>
        <dbReference type="EMBL" id="VDN19232.1"/>
    </source>
</evidence>
<accession>A0A3P7PGT1</accession>
<gene>
    <name evidence="1" type="ORF">DILT_LOCUS13377</name>
</gene>
<name>A0A3P7PGT1_DIBLA</name>
<organism evidence="1 2">
    <name type="scientific">Dibothriocephalus latus</name>
    <name type="common">Fish tapeworm</name>
    <name type="synonym">Diphyllobothrium latum</name>
    <dbReference type="NCBI Taxonomy" id="60516"/>
    <lineage>
        <taxon>Eukaryota</taxon>
        <taxon>Metazoa</taxon>
        <taxon>Spiralia</taxon>
        <taxon>Lophotrochozoa</taxon>
        <taxon>Platyhelminthes</taxon>
        <taxon>Cestoda</taxon>
        <taxon>Eucestoda</taxon>
        <taxon>Diphyllobothriidea</taxon>
        <taxon>Diphyllobothriidae</taxon>
        <taxon>Dibothriocephalus</taxon>
    </lineage>
</organism>
<dbReference type="EMBL" id="UYRU01070041">
    <property type="protein sequence ID" value="VDN19232.1"/>
    <property type="molecule type" value="Genomic_DNA"/>
</dbReference>
<dbReference type="Proteomes" id="UP000281553">
    <property type="component" value="Unassembled WGS sequence"/>
</dbReference>
<keyword evidence="2" id="KW-1185">Reference proteome</keyword>
<dbReference type="OrthoDB" id="10546267at2759"/>
<proteinExistence type="predicted"/>